<feature type="transmembrane region" description="Helical" evidence="6">
    <location>
        <begin position="223"/>
        <end position="246"/>
    </location>
</feature>
<evidence type="ECO:0000259" key="7">
    <source>
        <dbReference type="Pfam" id="PF04024"/>
    </source>
</evidence>
<dbReference type="InterPro" id="IPR052027">
    <property type="entry name" value="PspC"/>
</dbReference>
<feature type="transmembrane region" description="Helical" evidence="6">
    <location>
        <begin position="410"/>
        <end position="432"/>
    </location>
</feature>
<evidence type="ECO:0000259" key="8">
    <source>
        <dbReference type="Pfam" id="PF10988"/>
    </source>
</evidence>
<evidence type="ECO:0000256" key="4">
    <source>
        <dbReference type="ARBA" id="ARBA00022989"/>
    </source>
</evidence>
<dbReference type="InterPro" id="IPR054321">
    <property type="entry name" value="PspC-rel_TM"/>
</dbReference>
<dbReference type="GO" id="GO:0005886">
    <property type="term" value="C:plasma membrane"/>
    <property type="evidence" value="ECO:0007669"/>
    <property type="project" value="UniProtKB-SubCell"/>
</dbReference>
<keyword evidence="2" id="KW-1003">Cell membrane</keyword>
<feature type="domain" description="PspC-related ToastRack" evidence="10">
    <location>
        <begin position="468"/>
        <end position="586"/>
    </location>
</feature>
<organism evidence="11">
    <name type="scientific">hydrothermal vent metagenome</name>
    <dbReference type="NCBI Taxonomy" id="652676"/>
    <lineage>
        <taxon>unclassified sequences</taxon>
        <taxon>metagenomes</taxon>
        <taxon>ecological metagenomes</taxon>
    </lineage>
</organism>
<dbReference type="Pfam" id="PF04024">
    <property type="entry name" value="PspC"/>
    <property type="match status" value="2"/>
</dbReference>
<dbReference type="PANTHER" id="PTHR33885:SF3">
    <property type="entry name" value="PHAGE SHOCK PROTEIN C"/>
    <property type="match status" value="1"/>
</dbReference>
<protein>
    <submittedName>
        <fullName evidence="11">Uncharacterized protein</fullName>
    </submittedName>
</protein>
<feature type="transmembrane region" description="Helical" evidence="6">
    <location>
        <begin position="323"/>
        <end position="354"/>
    </location>
</feature>
<dbReference type="AlphaFoldDB" id="A0A3B0V6Y6"/>
<evidence type="ECO:0000256" key="5">
    <source>
        <dbReference type="ARBA" id="ARBA00023136"/>
    </source>
</evidence>
<keyword evidence="3 6" id="KW-0812">Transmembrane</keyword>
<gene>
    <name evidence="11" type="ORF">MNBD_BACTEROID06-1014</name>
</gene>
<dbReference type="InterPro" id="IPR007168">
    <property type="entry name" value="Phageshock_PspC_N"/>
</dbReference>
<proteinExistence type="predicted"/>
<accession>A0A3B0V6Y6</accession>
<feature type="transmembrane region" description="Helical" evidence="6">
    <location>
        <begin position="288"/>
        <end position="311"/>
    </location>
</feature>
<evidence type="ECO:0000259" key="10">
    <source>
        <dbReference type="Pfam" id="PF22744"/>
    </source>
</evidence>
<keyword evidence="4 6" id="KW-1133">Transmembrane helix</keyword>
<feature type="domain" description="PspC-related transmembrane region" evidence="9">
    <location>
        <begin position="291"/>
        <end position="433"/>
    </location>
</feature>
<feature type="transmembrane region" description="Helical" evidence="6">
    <location>
        <begin position="128"/>
        <end position="147"/>
    </location>
</feature>
<dbReference type="EMBL" id="UOES01000295">
    <property type="protein sequence ID" value="VAW27734.1"/>
    <property type="molecule type" value="Genomic_DNA"/>
</dbReference>
<dbReference type="Pfam" id="PF22571">
    <property type="entry name" value="LiaI-LiaF-TM_PspC"/>
    <property type="match status" value="1"/>
</dbReference>
<comment type="subcellular location">
    <subcellularLocation>
        <location evidence="1">Cell membrane</location>
        <topology evidence="1">Single-pass membrane protein</topology>
    </subcellularLocation>
</comment>
<keyword evidence="5 6" id="KW-0472">Membrane</keyword>
<evidence type="ECO:0000256" key="1">
    <source>
        <dbReference type="ARBA" id="ARBA00004162"/>
    </source>
</evidence>
<dbReference type="InterPro" id="IPR021255">
    <property type="entry name" value="DUF2807"/>
</dbReference>
<reference evidence="11" key="1">
    <citation type="submission" date="2018-06" db="EMBL/GenBank/DDBJ databases">
        <authorList>
            <person name="Zhirakovskaya E."/>
        </authorList>
    </citation>
    <scope>NUCLEOTIDE SEQUENCE</scope>
</reference>
<sequence>MKKNISINISGIIFHIEEDGYEQLKEYLDSINKYFSTFEDSSEIIADIESRIAEIFLEKLKDDKQVITNDDVAALATTMGSIQDFQAVEEDTEPDYEEDTTEYKQANQESFAGDTPNKRLYRDNKRKLLGGVASGIANYFSIDPVWIRLGFIVLLFDIFITASLSIVTVVAYLIMWIAVPGSDELEEDKSLKKLYRNPDGKVIAGVSQGLAKFLDIDITVVRVLFVLSIFLGGTGLLVYVVLWIILPEATSITDRVQMEGEKITLENIDSSIKKAQVKEANPTEESKLATILLFPFRILGTIFKGIAHALSPIFNFLAQLVRVFVGLIVTIVGISTLFSITIAIIALLGVLSGLNYVHLDFIPFDVLSESLPTFGLIGTYLVTAIPSLLILLVGISLLSKKSVISPTFGWALFGVWIIGAVMMAVTIPKVIFQYKENARISETTLFSSKYKSMYFNINETGLGDYSGLRLKMKGYDGEEIKLVSEYSAKGPTKREAAKNAKMIMYNVVQNDSILTFDSDVEFKKNAVFRDQELKLTLMIPYGLQFKMDKDFDDLLRYGISSYGFYSADVEDNTFYFNESGLDCATCLISESSVDRRRDNYEDVFEESSSTYGNSELYDFENFDAVQVNGSFSISIAQGDEYRVVVSGHDSYIEKIEVSENDGVLKVGYNEKNVDLYKGNYRKLKLRIIMPSLTNLKVKGPSVGNIAGFEEEKMKVQISAASEITIDSDINYLTLNLSSASTLDLIGRGNVMEANLSSAAQLDGYKFEAQNVSVRVSSAAKAKVYATETLSISVSSLGDVKYRGGATITKKRSSSLGNISED</sequence>
<feature type="domain" description="Phage shock protein PspC N-terminal" evidence="7">
    <location>
        <begin position="118"/>
        <end position="180"/>
    </location>
</feature>
<feature type="transmembrane region" description="Helical" evidence="6">
    <location>
        <begin position="374"/>
        <end position="398"/>
    </location>
</feature>
<evidence type="ECO:0000259" key="9">
    <source>
        <dbReference type="Pfam" id="PF22571"/>
    </source>
</evidence>
<feature type="domain" description="Phage shock protein PspC N-terminal" evidence="7">
    <location>
        <begin position="192"/>
        <end position="249"/>
    </location>
</feature>
<dbReference type="Pfam" id="PF10988">
    <property type="entry name" value="DUF2807"/>
    <property type="match status" value="1"/>
</dbReference>
<evidence type="ECO:0000313" key="11">
    <source>
        <dbReference type="EMBL" id="VAW27734.1"/>
    </source>
</evidence>
<dbReference type="PANTHER" id="PTHR33885">
    <property type="entry name" value="PHAGE SHOCK PROTEIN C"/>
    <property type="match status" value="1"/>
</dbReference>
<dbReference type="Pfam" id="PF22744">
    <property type="entry name" value="Toast-rack_PspC-Cterm"/>
    <property type="match status" value="1"/>
</dbReference>
<dbReference type="InterPro" id="IPR054319">
    <property type="entry name" value="PspC-rel_ToastRack"/>
</dbReference>
<feature type="domain" description="Putative auto-transporter adhesin head GIN" evidence="8">
    <location>
        <begin position="621"/>
        <end position="804"/>
    </location>
</feature>
<evidence type="ECO:0000256" key="2">
    <source>
        <dbReference type="ARBA" id="ARBA00022475"/>
    </source>
</evidence>
<evidence type="ECO:0000256" key="6">
    <source>
        <dbReference type="SAM" id="Phobius"/>
    </source>
</evidence>
<feature type="transmembrane region" description="Helical" evidence="6">
    <location>
        <begin position="153"/>
        <end position="179"/>
    </location>
</feature>
<name>A0A3B0V6Y6_9ZZZZ</name>
<evidence type="ECO:0000256" key="3">
    <source>
        <dbReference type="ARBA" id="ARBA00022692"/>
    </source>
</evidence>
<dbReference type="Gene3D" id="2.160.20.120">
    <property type="match status" value="1"/>
</dbReference>